<feature type="transmembrane region" description="Helical" evidence="1">
    <location>
        <begin position="74"/>
        <end position="97"/>
    </location>
</feature>
<reference evidence="3" key="1">
    <citation type="submission" date="2016-10" db="EMBL/GenBank/DDBJ databases">
        <authorList>
            <person name="Varghese N."/>
            <person name="Submissions S."/>
        </authorList>
    </citation>
    <scope>NUCLEOTIDE SEQUENCE [LARGE SCALE GENOMIC DNA]</scope>
    <source>
        <strain evidence="3">DSM 26542</strain>
    </source>
</reference>
<keyword evidence="1" id="KW-0812">Transmembrane</keyword>
<sequence>MMKGQSLSLYFNFHKSTLIVNWAISLAVSLVTFSVFSFAVTSFTAGFLMALFYIELVKKNEYFFYYNLGISKRGLIVSNFLFNLVFAVLLIIITVLWKIV</sequence>
<protein>
    <submittedName>
        <fullName evidence="2">Uncharacterized protein</fullName>
    </submittedName>
</protein>
<proteinExistence type="predicted"/>
<dbReference type="AlphaFoldDB" id="A0A1I3Q6T1"/>
<dbReference type="Proteomes" id="UP000243887">
    <property type="component" value="Unassembled WGS sequence"/>
</dbReference>
<evidence type="ECO:0000313" key="2">
    <source>
        <dbReference type="EMBL" id="SFJ29390.1"/>
    </source>
</evidence>
<evidence type="ECO:0000256" key="1">
    <source>
        <dbReference type="SAM" id="Phobius"/>
    </source>
</evidence>
<evidence type="ECO:0000313" key="3">
    <source>
        <dbReference type="Proteomes" id="UP000243887"/>
    </source>
</evidence>
<dbReference type="EMBL" id="FORU01000005">
    <property type="protein sequence ID" value="SFJ29390.1"/>
    <property type="molecule type" value="Genomic_DNA"/>
</dbReference>
<keyword evidence="1" id="KW-0472">Membrane</keyword>
<gene>
    <name evidence="2" type="ORF">SAMN04487893_10578</name>
</gene>
<dbReference type="STRING" id="1150112.SAMN04487893_10578"/>
<accession>A0A1I3Q6T1</accession>
<feature type="transmembrane region" description="Helical" evidence="1">
    <location>
        <begin position="20"/>
        <end position="53"/>
    </location>
</feature>
<keyword evidence="3" id="KW-1185">Reference proteome</keyword>
<keyword evidence="1" id="KW-1133">Transmembrane helix</keyword>
<organism evidence="2 3">
    <name type="scientific">Myroides guanonis</name>
    <dbReference type="NCBI Taxonomy" id="1150112"/>
    <lineage>
        <taxon>Bacteria</taxon>
        <taxon>Pseudomonadati</taxon>
        <taxon>Bacteroidota</taxon>
        <taxon>Flavobacteriia</taxon>
        <taxon>Flavobacteriales</taxon>
        <taxon>Flavobacteriaceae</taxon>
        <taxon>Myroides</taxon>
    </lineage>
</organism>
<name>A0A1I3Q6T1_9FLAO</name>